<organism evidence="4 5">
    <name type="scientific">Cryptococcus bacillisporus CA1873</name>
    <dbReference type="NCBI Taxonomy" id="1296111"/>
    <lineage>
        <taxon>Eukaryota</taxon>
        <taxon>Fungi</taxon>
        <taxon>Dikarya</taxon>
        <taxon>Basidiomycota</taxon>
        <taxon>Agaricomycotina</taxon>
        <taxon>Tremellomycetes</taxon>
        <taxon>Tremellales</taxon>
        <taxon>Cryptococcaceae</taxon>
        <taxon>Cryptococcus</taxon>
        <taxon>Cryptococcus gattii species complex</taxon>
    </lineage>
</organism>
<dbReference type="InterPro" id="IPR036866">
    <property type="entry name" value="RibonucZ/Hydroxyglut_hydro"/>
</dbReference>
<reference evidence="4 5" key="1">
    <citation type="submission" date="2015-01" db="EMBL/GenBank/DDBJ databases">
        <title>The Genome Sequence of Cryptococcus gattii CA1873.</title>
        <authorList>
            <consortium name="The Broad Institute Genomics Platform"/>
            <person name="Cuomo C."/>
            <person name="Litvintseva A."/>
            <person name="Chen Y."/>
            <person name="Heitman J."/>
            <person name="Sun S."/>
            <person name="Springer D."/>
            <person name="Dromer F."/>
            <person name="Young S."/>
            <person name="Zeng Q."/>
            <person name="Gargeya S."/>
            <person name="Abouelleil A."/>
            <person name="Alvarado L."/>
            <person name="Chapman S.B."/>
            <person name="Gainer-Dewar J."/>
            <person name="Goldberg J."/>
            <person name="Griggs A."/>
            <person name="Gujja S."/>
            <person name="Hansen M."/>
            <person name="Howarth C."/>
            <person name="Imamovic A."/>
            <person name="Larimer J."/>
            <person name="Murphy C."/>
            <person name="Naylor J."/>
            <person name="Pearson M."/>
            <person name="Priest M."/>
            <person name="Roberts A."/>
            <person name="Saif S."/>
            <person name="Shea T."/>
            <person name="Sykes S."/>
            <person name="Wortman J."/>
            <person name="Nusbaum C."/>
            <person name="Birren B."/>
        </authorList>
    </citation>
    <scope>NUCLEOTIDE SEQUENCE [LARGE SCALE GENOMIC DNA]</scope>
    <source>
        <strain evidence="4 5">CA1873</strain>
    </source>
</reference>
<keyword evidence="5" id="KW-1185">Reference proteome</keyword>
<feature type="chain" id="PRO_5046656632" evidence="2">
    <location>
        <begin position="22"/>
        <end position="481"/>
    </location>
</feature>
<evidence type="ECO:0000313" key="4">
    <source>
        <dbReference type="EMBL" id="KIR69486.1"/>
    </source>
</evidence>
<dbReference type="InterPro" id="IPR001279">
    <property type="entry name" value="Metallo-B-lactamas"/>
</dbReference>
<feature type="region of interest" description="Disordered" evidence="1">
    <location>
        <begin position="297"/>
        <end position="334"/>
    </location>
</feature>
<dbReference type="PANTHER" id="PTHR42663:SF6">
    <property type="entry name" value="HYDROLASE C777.06C-RELATED"/>
    <property type="match status" value="1"/>
</dbReference>
<gene>
    <name evidence="4" type="ORF">I314_00597</name>
</gene>
<feature type="region of interest" description="Disordered" evidence="1">
    <location>
        <begin position="47"/>
        <end position="73"/>
    </location>
</feature>
<evidence type="ECO:0000256" key="2">
    <source>
        <dbReference type="SAM" id="SignalP"/>
    </source>
</evidence>
<feature type="compositionally biased region" description="Polar residues" evidence="1">
    <location>
        <begin position="318"/>
        <end position="330"/>
    </location>
</feature>
<proteinExistence type="predicted"/>
<dbReference type="PANTHER" id="PTHR42663">
    <property type="entry name" value="HYDROLASE C777.06C-RELATED-RELATED"/>
    <property type="match status" value="1"/>
</dbReference>
<dbReference type="Proteomes" id="UP000053800">
    <property type="component" value="Unassembled WGS sequence"/>
</dbReference>
<dbReference type="SUPFAM" id="SSF56281">
    <property type="entry name" value="Metallo-hydrolase/oxidoreductase"/>
    <property type="match status" value="1"/>
</dbReference>
<feature type="compositionally biased region" description="Low complexity" evidence="1">
    <location>
        <begin position="51"/>
        <end position="70"/>
    </location>
</feature>
<keyword evidence="2" id="KW-0732">Signal</keyword>
<feature type="signal peptide" evidence="2">
    <location>
        <begin position="1"/>
        <end position="21"/>
    </location>
</feature>
<dbReference type="Gene3D" id="3.60.15.10">
    <property type="entry name" value="Ribonuclease Z/Hydroxyacylglutathione hydrolase-like"/>
    <property type="match status" value="1"/>
</dbReference>
<dbReference type="CDD" id="cd16279">
    <property type="entry name" value="metallo-hydrolase-like_MBL-fold"/>
    <property type="match status" value="1"/>
</dbReference>
<sequence length="481" mass="53377">MSTSQPLQLLFLGTATSTGLPLTPCLTLSTPYPQKWSNMVPLLQDRERLPSRSPSLASTASSSTYSNSTYDPEGEWPKNIPCACCRSAVDPDVPEGWKNKRGNTSVLLRKQTAEGGWKNVLVDVGKTFREQAMRFFPKWGVKTIDAVLLTHGHADAYFGLDDLREWCVRQGSAIPVYLNKETFRAVEETFPYMVDKTKVSGGGDVPQLIWKVIEDEGEFQVEGIDVRVFPVHHGIYFHSVLPPTNAEPVCDPPAKLEPEPLICLAFEFDASIIYMSDVSGIPQRTWDRLLQTSSKRQPILPTPVDSRGGDETPRGVPKNQSISDLASLSISPRGPRHLERTRAHNVPVLIVDALWPTQAHTSHFSLAQALIVALRLRAANTYVVGSTHPTSHFMWEEICNSLTDRGGRDYEVRDHPDAAQAEWLVKKVWDKVFGEGGHEGLGERWIEEGGRVQPAWDGLVLEVGGEQGLERADLISKGLLI</sequence>
<dbReference type="EMBL" id="KN848889">
    <property type="protein sequence ID" value="KIR69486.1"/>
    <property type="molecule type" value="Genomic_DNA"/>
</dbReference>
<evidence type="ECO:0000313" key="5">
    <source>
        <dbReference type="Proteomes" id="UP000053800"/>
    </source>
</evidence>
<dbReference type="SMART" id="SM00849">
    <property type="entry name" value="Lactamase_B"/>
    <property type="match status" value="1"/>
</dbReference>
<name>A0ABR5BJY3_CRYGA</name>
<accession>A0ABR5BJY3</accession>
<feature type="domain" description="Metallo-beta-lactamase" evidence="3">
    <location>
        <begin position="102"/>
        <end position="284"/>
    </location>
</feature>
<dbReference type="Pfam" id="PF12706">
    <property type="entry name" value="Lactamase_B_2"/>
    <property type="match status" value="1"/>
</dbReference>
<protein>
    <submittedName>
        <fullName evidence="4">Metallo-beta-lactamase</fullName>
    </submittedName>
</protein>
<evidence type="ECO:0000256" key="1">
    <source>
        <dbReference type="SAM" id="MobiDB-lite"/>
    </source>
</evidence>
<evidence type="ECO:0000259" key="3">
    <source>
        <dbReference type="SMART" id="SM00849"/>
    </source>
</evidence>